<gene>
    <name evidence="1" type="ORF">OS493_025466</name>
</gene>
<accession>A0A9W9YPK2</accession>
<dbReference type="EMBL" id="MU827322">
    <property type="protein sequence ID" value="KAJ7356357.1"/>
    <property type="molecule type" value="Genomic_DNA"/>
</dbReference>
<comment type="caution">
    <text evidence="1">The sequence shown here is derived from an EMBL/GenBank/DDBJ whole genome shotgun (WGS) entry which is preliminary data.</text>
</comment>
<evidence type="ECO:0000313" key="1">
    <source>
        <dbReference type="EMBL" id="KAJ7356357.1"/>
    </source>
</evidence>
<organism evidence="1 2">
    <name type="scientific">Desmophyllum pertusum</name>
    <dbReference type="NCBI Taxonomy" id="174260"/>
    <lineage>
        <taxon>Eukaryota</taxon>
        <taxon>Metazoa</taxon>
        <taxon>Cnidaria</taxon>
        <taxon>Anthozoa</taxon>
        <taxon>Hexacorallia</taxon>
        <taxon>Scleractinia</taxon>
        <taxon>Caryophylliina</taxon>
        <taxon>Caryophylliidae</taxon>
        <taxon>Desmophyllum</taxon>
    </lineage>
</organism>
<keyword evidence="2" id="KW-1185">Reference proteome</keyword>
<proteinExistence type="predicted"/>
<dbReference type="Proteomes" id="UP001163046">
    <property type="component" value="Unassembled WGS sequence"/>
</dbReference>
<feature type="non-terminal residue" evidence="1">
    <location>
        <position position="190"/>
    </location>
</feature>
<name>A0A9W9YPK2_9CNID</name>
<dbReference type="AlphaFoldDB" id="A0A9W9YPK2"/>
<evidence type="ECO:0000313" key="2">
    <source>
        <dbReference type="Proteomes" id="UP001163046"/>
    </source>
</evidence>
<reference evidence="1" key="1">
    <citation type="submission" date="2023-01" db="EMBL/GenBank/DDBJ databases">
        <title>Genome assembly of the deep-sea coral Lophelia pertusa.</title>
        <authorList>
            <person name="Herrera S."/>
            <person name="Cordes E."/>
        </authorList>
    </citation>
    <scope>NUCLEOTIDE SEQUENCE</scope>
    <source>
        <strain evidence="1">USNM1676648</strain>
        <tissue evidence="1">Polyp</tissue>
    </source>
</reference>
<sequence>MLKKTQKIFLSIVLVCCLTVLLLQLKAKRSRALHESVQMSSVEILGWDYEPQENVEARLTKDVVKYILMVPHKLQSTLKSRGVTSLAEEDREALLKLTEFLDEHAEYDAATGATTEMQVEGFDKAKKQLEQSACRFLVKNWTMIIRNFGSITCDDDSESLGWYQECNIAETAFVLRKEAFPILKVARRVW</sequence>
<protein>
    <submittedName>
        <fullName evidence="1">Uncharacterized protein</fullName>
    </submittedName>
</protein>
<dbReference type="OrthoDB" id="5958806at2759"/>